<dbReference type="Pfam" id="PF00128">
    <property type="entry name" value="Alpha-amylase"/>
    <property type="match status" value="1"/>
</dbReference>
<dbReference type="InterPro" id="IPR017853">
    <property type="entry name" value="GH"/>
</dbReference>
<dbReference type="SUPFAM" id="SSF51445">
    <property type="entry name" value="(Trans)glycosidases"/>
    <property type="match status" value="1"/>
</dbReference>
<dbReference type="Gene3D" id="2.60.40.1180">
    <property type="entry name" value="Golgi alpha-mannosidase II"/>
    <property type="match status" value="1"/>
</dbReference>
<evidence type="ECO:0000256" key="1">
    <source>
        <dbReference type="ARBA" id="ARBA00022801"/>
    </source>
</evidence>
<gene>
    <name evidence="4" type="ORF">B5F17_08645</name>
</gene>
<dbReference type="PANTHER" id="PTHR10357">
    <property type="entry name" value="ALPHA-AMYLASE FAMILY MEMBER"/>
    <property type="match status" value="1"/>
</dbReference>
<dbReference type="Gene3D" id="3.20.20.80">
    <property type="entry name" value="Glycosidases"/>
    <property type="match status" value="1"/>
</dbReference>
<feature type="domain" description="Glycosyl hydrolase family 13 catalytic" evidence="3">
    <location>
        <begin position="138"/>
        <end position="544"/>
    </location>
</feature>
<evidence type="ECO:0000259" key="3">
    <source>
        <dbReference type="SMART" id="SM00642"/>
    </source>
</evidence>
<dbReference type="RefSeq" id="WP_087373048.1">
    <property type="nucleotide sequence ID" value="NZ_NFKK01000009.1"/>
</dbReference>
<dbReference type="Gene3D" id="3.90.400.10">
    <property type="entry name" value="Oligo-1,6-glucosidase, Domain 2"/>
    <property type="match status" value="1"/>
</dbReference>
<dbReference type="PANTHER" id="PTHR10357:SF210">
    <property type="entry name" value="MALTODEXTRIN GLUCOSIDASE"/>
    <property type="match status" value="1"/>
</dbReference>
<dbReference type="InterPro" id="IPR006047">
    <property type="entry name" value="GH13_cat_dom"/>
</dbReference>
<accession>A0A1Y4LCJ1</accession>
<dbReference type="GO" id="GO:0005975">
    <property type="term" value="P:carbohydrate metabolic process"/>
    <property type="evidence" value="ECO:0007669"/>
    <property type="project" value="InterPro"/>
</dbReference>
<dbReference type="Proteomes" id="UP000195897">
    <property type="component" value="Unassembled WGS sequence"/>
</dbReference>
<dbReference type="AlphaFoldDB" id="A0A1Y4LCJ1"/>
<reference evidence="5" key="1">
    <citation type="submission" date="2017-04" db="EMBL/GenBank/DDBJ databases">
        <title>Function of individual gut microbiota members based on whole genome sequencing of pure cultures obtained from chicken caecum.</title>
        <authorList>
            <person name="Medvecky M."/>
            <person name="Cejkova D."/>
            <person name="Polansky O."/>
            <person name="Karasova D."/>
            <person name="Kubasova T."/>
            <person name="Cizek A."/>
            <person name="Rychlik I."/>
        </authorList>
    </citation>
    <scope>NUCLEOTIDE SEQUENCE [LARGE SCALE GENOMIC DNA]</scope>
    <source>
        <strain evidence="5">An180</strain>
    </source>
</reference>
<sequence length="628" mass="71936">MFEQSIYTSRDAACKQPYGAVPAGQAVSFSVYPAREVFLRGVTLYISEDGKEPTAYPMHWGGLRGDCDRYCTTFTPETPGLYWYYFAVEDRHGARKYICRGAAGVGYESDTVQDLYQLTVFDGSYAVADWFGRGITYNIFPDRFCRTEVPPKEGYRAHREVHDNWNDLPVYQPDAHGEILNNDFFGGSLKGVLSKLDYLASLHVQTIYFNPIFEAYSNHRYDTGNYKNIDPMMGTEEDFKELCAEAKKRGMRVILDGVFSHNGYDSVYFNARGHYDSVGAFQSQESPYYEWYDFSHWPDQYSSWWGIYTLPQVNELNPKYLDYIIEDEDSVIRRWLRLGASGWRLDVADELPDEFIAKLNAAARREKPDALVVGEVWEDASNKISYSVRRRYFQGGELDSVMNYPLRDGVMSFLGGSPAEDFAEKMECLRENYPRAVFYNLMNIIGTHDTPRALTVMGAKPEDWSGSRDHRARARLIGEDLIAARRKMYLAAVIQFTMPGSPTIYYGDEAGLQGFEDPFNRRTYPWGNEDGSLLDFYRKLCAVRTQSSALTDGEIAFRKAEGGLLIYERWDAQEHLYIVINRDDEAVVRLPCHAAEDLLDDQTRVDTDTDDLVLRIPACSARILRVTE</sequence>
<dbReference type="EMBL" id="NFKK01000009">
    <property type="protein sequence ID" value="OUP52541.1"/>
    <property type="molecule type" value="Genomic_DNA"/>
</dbReference>
<comment type="caution">
    <text evidence="4">The sequence shown here is derived from an EMBL/GenBank/DDBJ whole genome shotgun (WGS) entry which is preliminary data.</text>
</comment>
<dbReference type="SUPFAM" id="SSF51011">
    <property type="entry name" value="Glycosyl hydrolase domain"/>
    <property type="match status" value="1"/>
</dbReference>
<organism evidence="4 5">
    <name type="scientific">Butyricicoccus pullicaecorum</name>
    <dbReference type="NCBI Taxonomy" id="501571"/>
    <lineage>
        <taxon>Bacteria</taxon>
        <taxon>Bacillati</taxon>
        <taxon>Bacillota</taxon>
        <taxon>Clostridia</taxon>
        <taxon>Eubacteriales</taxon>
        <taxon>Butyricicoccaceae</taxon>
        <taxon>Butyricicoccus</taxon>
    </lineage>
</organism>
<evidence type="ECO:0000313" key="4">
    <source>
        <dbReference type="EMBL" id="OUP52541.1"/>
    </source>
</evidence>
<keyword evidence="2" id="KW-0326">Glycosidase</keyword>
<dbReference type="CDD" id="cd11338">
    <property type="entry name" value="AmyAc_CMD"/>
    <property type="match status" value="1"/>
</dbReference>
<dbReference type="InterPro" id="IPR045857">
    <property type="entry name" value="O16G_dom_2"/>
</dbReference>
<dbReference type="GO" id="GO:0016798">
    <property type="term" value="F:hydrolase activity, acting on glycosyl bonds"/>
    <property type="evidence" value="ECO:0007669"/>
    <property type="project" value="UniProtKB-KW"/>
</dbReference>
<evidence type="ECO:0000256" key="2">
    <source>
        <dbReference type="ARBA" id="ARBA00023295"/>
    </source>
</evidence>
<proteinExistence type="predicted"/>
<dbReference type="InterPro" id="IPR013783">
    <property type="entry name" value="Ig-like_fold"/>
</dbReference>
<name>A0A1Y4LCJ1_9FIRM</name>
<dbReference type="InterPro" id="IPR013780">
    <property type="entry name" value="Glyco_hydro_b"/>
</dbReference>
<protein>
    <recommendedName>
        <fullName evidence="3">Glycosyl hydrolase family 13 catalytic domain-containing protein</fullName>
    </recommendedName>
</protein>
<evidence type="ECO:0000313" key="5">
    <source>
        <dbReference type="Proteomes" id="UP000195897"/>
    </source>
</evidence>
<dbReference type="SMART" id="SM00642">
    <property type="entry name" value="Aamy"/>
    <property type="match status" value="1"/>
</dbReference>
<keyword evidence="1" id="KW-0378">Hydrolase</keyword>
<dbReference type="Gene3D" id="2.60.40.10">
    <property type="entry name" value="Immunoglobulins"/>
    <property type="match status" value="1"/>
</dbReference>